<name>A0AAV5TH27_9BILA</name>
<organism evidence="2 3">
    <name type="scientific">Pristionchus entomophagus</name>
    <dbReference type="NCBI Taxonomy" id="358040"/>
    <lineage>
        <taxon>Eukaryota</taxon>
        <taxon>Metazoa</taxon>
        <taxon>Ecdysozoa</taxon>
        <taxon>Nematoda</taxon>
        <taxon>Chromadorea</taxon>
        <taxon>Rhabditida</taxon>
        <taxon>Rhabditina</taxon>
        <taxon>Diplogasteromorpha</taxon>
        <taxon>Diplogasteroidea</taxon>
        <taxon>Neodiplogasteridae</taxon>
        <taxon>Pristionchus</taxon>
    </lineage>
</organism>
<dbReference type="Proteomes" id="UP001432027">
    <property type="component" value="Unassembled WGS sequence"/>
</dbReference>
<proteinExistence type="predicted"/>
<protein>
    <recommendedName>
        <fullName evidence="1">F-box domain-containing protein</fullName>
    </recommendedName>
</protein>
<evidence type="ECO:0000313" key="3">
    <source>
        <dbReference type="Proteomes" id="UP001432027"/>
    </source>
</evidence>
<gene>
    <name evidence="2" type="ORF">PENTCL1PPCAC_15787</name>
</gene>
<dbReference type="Pfam" id="PF00646">
    <property type="entry name" value="F-box"/>
    <property type="match status" value="1"/>
</dbReference>
<reference evidence="2" key="1">
    <citation type="submission" date="2023-10" db="EMBL/GenBank/DDBJ databases">
        <title>Genome assembly of Pristionchus species.</title>
        <authorList>
            <person name="Yoshida K."/>
            <person name="Sommer R.J."/>
        </authorList>
    </citation>
    <scope>NUCLEOTIDE SEQUENCE</scope>
    <source>
        <strain evidence="2">RS0144</strain>
    </source>
</reference>
<feature type="domain" description="F-box" evidence="1">
    <location>
        <begin position="29"/>
        <end position="64"/>
    </location>
</feature>
<dbReference type="InterPro" id="IPR001810">
    <property type="entry name" value="F-box_dom"/>
</dbReference>
<dbReference type="EMBL" id="BTSX01000004">
    <property type="protein sequence ID" value="GMS93612.1"/>
    <property type="molecule type" value="Genomic_DNA"/>
</dbReference>
<dbReference type="AlphaFoldDB" id="A0AAV5TH27"/>
<evidence type="ECO:0000313" key="2">
    <source>
        <dbReference type="EMBL" id="GMS93612.1"/>
    </source>
</evidence>
<evidence type="ECO:0000259" key="1">
    <source>
        <dbReference type="Pfam" id="PF00646"/>
    </source>
</evidence>
<comment type="caution">
    <text evidence="2">The sequence shown here is derived from an EMBL/GenBank/DDBJ whole genome shotgun (WGS) entry which is preliminary data.</text>
</comment>
<sequence length="153" mass="18154">MFISIMSRALLPQDTGCLSDESFRWILIPEIFTNILRHLKRKDRLNLRLCSREVEEAVAQSDLYIDGYPGLSILYLSRRSRVFKVHFGLKSKRETLRLKKHFEDADMEEVARVRERIFSRIYTNYVDIRNIDYNVVSVTLVERILNVSSRNKK</sequence>
<accession>A0AAV5TH27</accession>
<keyword evidence="3" id="KW-1185">Reference proteome</keyword>